<dbReference type="EMBL" id="WPIP01000284">
    <property type="protein sequence ID" value="MVM93754.1"/>
    <property type="molecule type" value="Genomic_DNA"/>
</dbReference>
<protein>
    <submittedName>
        <fullName evidence="1">Uncharacterized protein</fullName>
    </submittedName>
</protein>
<proteinExistence type="predicted"/>
<accession>A0A6I4ILR7</accession>
<comment type="caution">
    <text evidence="1">The sequence shown here is derived from an EMBL/GenBank/DDBJ whole genome shotgun (WGS) entry which is preliminary data.</text>
</comment>
<reference evidence="1 2" key="1">
    <citation type="submission" date="2019-11" db="EMBL/GenBank/DDBJ databases">
        <title>Multidrug-resistant Acinetobacter baumannii moving toward extensively drug-resistant over fifteen years in South of Brazil.</title>
        <authorList>
            <person name="Fedrigo N.H."/>
            <person name="Cerdeira L."/>
            <person name="Fuga B."/>
            <person name="Marini P.V.B."/>
            <person name="Shinohara D.R."/>
            <person name="Carrara-Marroni F.E."/>
            <person name="Lincopan N."/>
            <person name="Tognim M.C.B."/>
        </authorList>
    </citation>
    <scope>NUCLEOTIDE SEQUENCE [LARGE SCALE GENOMIC DNA]</scope>
    <source>
        <strain evidence="1 2">Ac576</strain>
    </source>
</reference>
<name>A0A6I4ILR7_ACIBA</name>
<dbReference type="RefSeq" id="WP_094474267.1">
    <property type="nucleotide sequence ID" value="NZ_CP076812.1"/>
</dbReference>
<evidence type="ECO:0000313" key="1">
    <source>
        <dbReference type="EMBL" id="MVM93754.1"/>
    </source>
</evidence>
<organism evidence="1 2">
    <name type="scientific">Acinetobacter baumannii</name>
    <dbReference type="NCBI Taxonomy" id="470"/>
    <lineage>
        <taxon>Bacteria</taxon>
        <taxon>Pseudomonadati</taxon>
        <taxon>Pseudomonadota</taxon>
        <taxon>Gammaproteobacteria</taxon>
        <taxon>Moraxellales</taxon>
        <taxon>Moraxellaceae</taxon>
        <taxon>Acinetobacter</taxon>
        <taxon>Acinetobacter calcoaceticus/baumannii complex</taxon>
    </lineage>
</organism>
<sequence>MGEKCRIEENGRDIDTCQFMDSVCYNNYGGFERALKSVRMKSGERLTRVAIIVKKSTKNAVELNYCPFCGCDIDTSDYGIKEPSHG</sequence>
<dbReference type="AlphaFoldDB" id="A0A6I4ILR7"/>
<gene>
    <name evidence="1" type="ORF">GNY86_19665</name>
</gene>
<evidence type="ECO:0000313" key="2">
    <source>
        <dbReference type="Proteomes" id="UP000439424"/>
    </source>
</evidence>
<dbReference type="Proteomes" id="UP000439424">
    <property type="component" value="Unassembled WGS sequence"/>
</dbReference>